<organism evidence="1 2">
    <name type="scientific">Pseudoclavibacter helvolus</name>
    <dbReference type="NCBI Taxonomy" id="255205"/>
    <lineage>
        <taxon>Bacteria</taxon>
        <taxon>Bacillati</taxon>
        <taxon>Actinomycetota</taxon>
        <taxon>Actinomycetes</taxon>
        <taxon>Micrococcales</taxon>
        <taxon>Microbacteriaceae</taxon>
        <taxon>Pseudoclavibacter</taxon>
    </lineage>
</organism>
<name>A0A7W4UM74_9MICO</name>
<accession>A0A7W4UM74</accession>
<comment type="caution">
    <text evidence="1">The sequence shown here is derived from an EMBL/GenBank/DDBJ whole genome shotgun (WGS) entry which is preliminary data.</text>
</comment>
<evidence type="ECO:0000313" key="2">
    <source>
        <dbReference type="Proteomes" id="UP000545286"/>
    </source>
</evidence>
<reference evidence="1 2" key="1">
    <citation type="submission" date="2020-08" db="EMBL/GenBank/DDBJ databases">
        <title>Sequencing the genomes of 1000 actinobacteria strains.</title>
        <authorList>
            <person name="Klenk H.-P."/>
        </authorList>
    </citation>
    <scope>NUCLEOTIDE SEQUENCE [LARGE SCALE GENOMIC DNA]</scope>
    <source>
        <strain evidence="1 2">DSM 20419</strain>
    </source>
</reference>
<dbReference type="RefSeq" id="WP_183623403.1">
    <property type="nucleotide sequence ID" value="NZ_JACHWJ010000001.1"/>
</dbReference>
<dbReference type="AlphaFoldDB" id="A0A7W4UM74"/>
<dbReference type="Proteomes" id="UP000545286">
    <property type="component" value="Unassembled WGS sequence"/>
</dbReference>
<evidence type="ECO:0000313" key="1">
    <source>
        <dbReference type="EMBL" id="MBB2956948.1"/>
    </source>
</evidence>
<proteinExistence type="predicted"/>
<keyword evidence="2" id="KW-1185">Reference proteome</keyword>
<dbReference type="EMBL" id="JACHWJ010000001">
    <property type="protein sequence ID" value="MBB2956948.1"/>
    <property type="molecule type" value="Genomic_DNA"/>
</dbReference>
<protein>
    <submittedName>
        <fullName evidence="1">Uncharacterized protein</fullName>
    </submittedName>
</protein>
<sequence>MSTTMNDLVDVELEDGRPSVFWWQRFPYVVRDGEPFYRRVAGRWWAGEADPRKLDAEHWRVTAQRDGDQEKLYDLRCDPDGWRLVLAWDE</sequence>
<gene>
    <name evidence="1" type="ORF">FHX72_001060</name>
</gene>